<organism evidence="1 2">
    <name type="scientific">Scutellospora calospora</name>
    <dbReference type="NCBI Taxonomy" id="85575"/>
    <lineage>
        <taxon>Eukaryota</taxon>
        <taxon>Fungi</taxon>
        <taxon>Fungi incertae sedis</taxon>
        <taxon>Mucoromycota</taxon>
        <taxon>Glomeromycotina</taxon>
        <taxon>Glomeromycetes</taxon>
        <taxon>Diversisporales</taxon>
        <taxon>Gigasporaceae</taxon>
        <taxon>Scutellospora</taxon>
    </lineage>
</organism>
<comment type="caution">
    <text evidence="1">The sequence shown here is derived from an EMBL/GenBank/DDBJ whole genome shotgun (WGS) entry which is preliminary data.</text>
</comment>
<proteinExistence type="predicted"/>
<reference evidence="1" key="1">
    <citation type="submission" date="2021-06" db="EMBL/GenBank/DDBJ databases">
        <authorList>
            <person name="Kallberg Y."/>
            <person name="Tangrot J."/>
            <person name="Rosling A."/>
        </authorList>
    </citation>
    <scope>NUCLEOTIDE SEQUENCE</scope>
    <source>
        <strain evidence="1">AU212A</strain>
    </source>
</reference>
<dbReference type="Proteomes" id="UP000789860">
    <property type="component" value="Unassembled WGS sequence"/>
</dbReference>
<protein>
    <submittedName>
        <fullName evidence="1">8272_t:CDS:1</fullName>
    </submittedName>
</protein>
<dbReference type="EMBL" id="CAJVPM010010689">
    <property type="protein sequence ID" value="CAG8575298.1"/>
    <property type="molecule type" value="Genomic_DNA"/>
</dbReference>
<gene>
    <name evidence="1" type="ORF">SCALOS_LOCUS5994</name>
</gene>
<sequence>ICLGGKVIKHHETSSKTSQMLSRTPQTSSKTSQISSKLIKKL</sequence>
<accession>A0ACA9M9H9</accession>
<name>A0ACA9M9H9_9GLOM</name>
<feature type="non-terminal residue" evidence="1">
    <location>
        <position position="1"/>
    </location>
</feature>
<evidence type="ECO:0000313" key="1">
    <source>
        <dbReference type="EMBL" id="CAG8575298.1"/>
    </source>
</evidence>
<keyword evidence="2" id="KW-1185">Reference proteome</keyword>
<evidence type="ECO:0000313" key="2">
    <source>
        <dbReference type="Proteomes" id="UP000789860"/>
    </source>
</evidence>